<feature type="region of interest" description="Disordered" evidence="1">
    <location>
        <begin position="1"/>
        <end position="39"/>
    </location>
</feature>
<dbReference type="PROSITE" id="PS00675">
    <property type="entry name" value="SIGMA54_INTERACT_1"/>
    <property type="match status" value="1"/>
</dbReference>
<comment type="caution">
    <text evidence="4">The sequence shown here is derived from an EMBL/GenBank/DDBJ whole genome shotgun (WGS) entry which is preliminary data.</text>
</comment>
<dbReference type="OrthoDB" id="8954335at2759"/>
<evidence type="ECO:0008006" key="9">
    <source>
        <dbReference type="Google" id="ProtNLM"/>
    </source>
</evidence>
<dbReference type="EMBL" id="CAJOBH010002497">
    <property type="protein sequence ID" value="CAF3909393.1"/>
    <property type="molecule type" value="Genomic_DNA"/>
</dbReference>
<dbReference type="EMBL" id="CAJOBI010001883">
    <property type="protein sequence ID" value="CAF3904113.1"/>
    <property type="molecule type" value="Genomic_DNA"/>
</dbReference>
<name>A0A816SEE3_9BILA</name>
<evidence type="ECO:0000313" key="8">
    <source>
        <dbReference type="Proteomes" id="UP000663824"/>
    </source>
</evidence>
<evidence type="ECO:0000313" key="3">
    <source>
        <dbReference type="EMBL" id="CAF1652996.1"/>
    </source>
</evidence>
<evidence type="ECO:0000313" key="5">
    <source>
        <dbReference type="EMBL" id="CAF3904113.1"/>
    </source>
</evidence>
<dbReference type="Proteomes" id="UP000663834">
    <property type="component" value="Unassembled WGS sequence"/>
</dbReference>
<dbReference type="SUPFAM" id="SSF52540">
    <property type="entry name" value="P-loop containing nucleoside triphosphate hydrolases"/>
    <property type="match status" value="2"/>
</dbReference>
<organism evidence="4 8">
    <name type="scientific">Rotaria magnacalcarata</name>
    <dbReference type="NCBI Taxonomy" id="392030"/>
    <lineage>
        <taxon>Eukaryota</taxon>
        <taxon>Metazoa</taxon>
        <taxon>Spiralia</taxon>
        <taxon>Gnathifera</taxon>
        <taxon>Rotifera</taxon>
        <taxon>Eurotatoria</taxon>
        <taxon>Bdelloidea</taxon>
        <taxon>Philodinida</taxon>
        <taxon>Philodinidae</taxon>
        <taxon>Rotaria</taxon>
    </lineage>
</organism>
<evidence type="ECO:0000313" key="4">
    <source>
        <dbReference type="EMBL" id="CAF2080387.1"/>
    </source>
</evidence>
<dbReference type="EMBL" id="CAJNOW010016873">
    <property type="protein sequence ID" value="CAF1652996.1"/>
    <property type="molecule type" value="Genomic_DNA"/>
</dbReference>
<dbReference type="Proteomes" id="UP000663855">
    <property type="component" value="Unassembled WGS sequence"/>
</dbReference>
<dbReference type="Proteomes" id="UP000681720">
    <property type="component" value="Unassembled WGS sequence"/>
</dbReference>
<dbReference type="Proteomes" id="UP000663824">
    <property type="component" value="Unassembled WGS sequence"/>
</dbReference>
<dbReference type="AlphaFoldDB" id="A0A816SEE3"/>
<dbReference type="EMBL" id="CAJNOV010015512">
    <property type="protein sequence ID" value="CAF1575499.1"/>
    <property type="molecule type" value="Genomic_DNA"/>
</dbReference>
<feature type="compositionally biased region" description="Basic residues" evidence="1">
    <location>
        <begin position="29"/>
        <end position="39"/>
    </location>
</feature>
<dbReference type="EMBL" id="CAJOBJ010007107">
    <property type="protein sequence ID" value="CAF4077862.1"/>
    <property type="molecule type" value="Genomic_DNA"/>
</dbReference>
<sequence>MGCTSSIPTSNVDNKMSSSKPADGSPRQSSHKNVRVKRLPRQETLELDAAVQNYIPLSTWSSPPTSKQTEKTFTNVLLLGESGVGKSTFINAFVNYLKFDTLELARNGQPITVMPVSFLLTVGNNFDERIVRFGDDDSNEIFDHPGQSVTQQCKSYVFTIGTRTKLRLIDTPGMGDTRGIDQDDLNMQKILSFINNLPHVNAICILLKPNESRLNAGFRSYFSRLIEFLGENVRNNIIFCFTNTRATFFTPGNTTVQLREMLANLRIKDIPFKKSNTFCFDSESFRYIVACQNRIDFEESQKQDYEESWAYSVKESMRLLTYICVDLQMNSRTEWKSINYARFQINQMIRPMLETIRNLFRNLILHEEKSSTKFIELSSIPIYYPSSICIKCKRTLKCCNDFWVYSDQTHIIWEKCPQCDCSRDSHIDVNYPLDYKSFDNTNSQYIDEIKMELHQLKEAIITFGNFISNTNQTVHLSSDPILTFLNRIVSEENYICVEKQTEDLNSILKNKLDEFHAEYQQRSSKSESNRNSIDLEKIYKQIEKITQMETIRNQMNSIEQYNKTYMEQQEKVLC</sequence>
<evidence type="ECO:0000313" key="7">
    <source>
        <dbReference type="EMBL" id="CAF4077862.1"/>
    </source>
</evidence>
<protein>
    <recommendedName>
        <fullName evidence="9">G domain-containing protein</fullName>
    </recommendedName>
</protein>
<proteinExistence type="predicted"/>
<dbReference type="Gene3D" id="3.40.50.300">
    <property type="entry name" value="P-loop containing nucleotide triphosphate hydrolases"/>
    <property type="match status" value="1"/>
</dbReference>
<dbReference type="PANTHER" id="PTHR32046:SF11">
    <property type="entry name" value="IMMUNE-ASSOCIATED NUCLEOTIDE-BINDING PROTEIN 10-LIKE"/>
    <property type="match status" value="1"/>
</dbReference>
<dbReference type="PANTHER" id="PTHR32046">
    <property type="entry name" value="G DOMAIN-CONTAINING PROTEIN"/>
    <property type="match status" value="1"/>
</dbReference>
<reference evidence="4" key="1">
    <citation type="submission" date="2021-02" db="EMBL/GenBank/DDBJ databases">
        <authorList>
            <person name="Nowell W R."/>
        </authorList>
    </citation>
    <scope>NUCLEOTIDE SEQUENCE</scope>
</reference>
<dbReference type="Proteomes" id="UP000676336">
    <property type="component" value="Unassembled WGS sequence"/>
</dbReference>
<dbReference type="InterPro" id="IPR027417">
    <property type="entry name" value="P-loop_NTPase"/>
</dbReference>
<evidence type="ECO:0000256" key="1">
    <source>
        <dbReference type="SAM" id="MobiDB-lite"/>
    </source>
</evidence>
<evidence type="ECO:0000313" key="6">
    <source>
        <dbReference type="EMBL" id="CAF3909393.1"/>
    </source>
</evidence>
<evidence type="ECO:0000313" key="2">
    <source>
        <dbReference type="EMBL" id="CAF1575499.1"/>
    </source>
</evidence>
<accession>A0A816SEE3</accession>
<gene>
    <name evidence="6" type="ORF">BYL167_LOCUS8898</name>
    <name evidence="2" type="ORF">CJN711_LOCUS32387</name>
    <name evidence="7" type="ORF">GIL414_LOCUS15889</name>
    <name evidence="3" type="ORF">KQP761_LOCUS30352</name>
    <name evidence="4" type="ORF">MBJ925_LOCUS18473</name>
    <name evidence="5" type="ORF">SMN809_LOCUS6796</name>
</gene>
<dbReference type="EMBL" id="CAJNRE010009250">
    <property type="protein sequence ID" value="CAF2080387.1"/>
    <property type="molecule type" value="Genomic_DNA"/>
</dbReference>
<dbReference type="Proteomes" id="UP000681967">
    <property type="component" value="Unassembled WGS sequence"/>
</dbReference>
<feature type="compositionally biased region" description="Polar residues" evidence="1">
    <location>
        <begin position="1"/>
        <end position="20"/>
    </location>
</feature>
<dbReference type="InterPro" id="IPR025662">
    <property type="entry name" value="Sigma_54_int_dom_ATP-bd_1"/>
</dbReference>